<evidence type="ECO:0000313" key="2">
    <source>
        <dbReference type="Proteomes" id="UP001227268"/>
    </source>
</evidence>
<evidence type="ECO:0000313" key="1">
    <source>
        <dbReference type="EMBL" id="KAJ9100632.1"/>
    </source>
</evidence>
<keyword evidence="2" id="KW-1185">Reference proteome</keyword>
<dbReference type="EMBL" id="JASBWT010000011">
    <property type="protein sequence ID" value="KAJ9100632.1"/>
    <property type="molecule type" value="Genomic_DNA"/>
</dbReference>
<comment type="caution">
    <text evidence="1">The sequence shown here is derived from an EMBL/GenBank/DDBJ whole genome shotgun (WGS) entry which is preliminary data.</text>
</comment>
<dbReference type="Proteomes" id="UP001227268">
    <property type="component" value="Unassembled WGS sequence"/>
</dbReference>
<name>A0ACC2VNY9_9TREE</name>
<proteinExistence type="predicted"/>
<gene>
    <name evidence="1" type="ORF">QFC21_003676</name>
</gene>
<accession>A0ACC2VNY9</accession>
<sequence>MPITRIGPTSTPSTVRVQQVGTAASPITSKPASSALGQHPSSLLPVKPSHHHHHRPSLSTPSSRDGFISDSTTETDDETSSSSSDLEDGSAVQDSEDGEEQGDGGQGGYFSQRRRSRKKIKRRKRFRGTVEDESLIHLPPHNGDGLHPLSPPSAPPITKRATPPIDYLALASAERRRSSFASTTPAVPHSLPNSSTSTSTSTSTSSRRESGSVLSRLGKVGLVGRGISVADIETVEPLANTSPTQTQPQPAQPISPTSSTDSNPPPARRTTLNILSGAFDPTSIRRDPTDLGTQYAIDAGVTAHADLGGRGKQHFSAYSRGHGKRLQLPVDGLEASETGTQVGAGGRGQGETTTTMMTTTTTRPQVKTAQSGYFWSLSQARVEEPQQPVQQSQTTSPPSQQQGEEEAIDLTPVARTGTLPSSLPRSSNSEAAALPAGTKTVTSSPVASTSTLGPPGISLPRIPTFNASSSSASRIGDTGTTHMSLPVGGDDGEGDHELPPPPGNPRKHRFAAVAGVLGLEIDGEMDGGAVAEERDVNNAPDNAARYYHHYPYAKSASTSPVKQFNSLSAASSSAGTADQVRRSPRARGLQRHRSGEVLRFRRAEQDASSFPTATGFATVENLLARRNFTLPFPSDRRALEQEHTDEPDSLGGGAHLVPDISANGRLVILTPTTQEWRALGLDHLKDLGGEGGVSESESERGKVGRDQGERRESEASSESSIISPDNRDVDGSRPSSFVGVELPETSEGGRASRPPDDRSSSTSAMATTTTMDRVNARDLMIQIPAAAAASSGSVSFHEASDGGDIADRSGTGGSALSLSLRSAPPLLEETDIFAQLLSQQMAQRQRQSSSATSSGVQSRALSPAPGTANAMEQASMSNINQDKPSQTNSPRPMQENLGPAFSLSRSQSMREPPSAAPHMTKREKERERLFRMVGEEIERSGLSDSQGAARGIKQIGRGLGLESPVSEGTVGFPIIRTESGPAALQQRDHQRKSPEGPLLLPLPQRFPKQSTSDVPMPASASDDNMARSSLSSAKSRSRAHSRAPSLAQLAISSGTGPRVEHPSMSPPGLAAPAPLSALTSRRRQSQRLSLLAGRTPLPHQFPAVLPPSAPTGPHGPRKPSAGLSAFSAFATITPTSPAVRRPLLNKDTATSGSLSAIPGHLQHIGRSDSALSFAPSTVAPSECGTPVGETAGGLGGGGIDDYVIQSEVGKGAYGLVRRARRKGDDGNPIGDEVIIKYIIKSRILADCWKKHKVLGPIPIEIHVMEQLRNVTYRKPKAPHPWDPLRAGHHDFLDQPEKDDSAGTGQDTPTTSHSSQRGNGVHSRDDAFGRIDTNTAKPAELQDLSAWQAKLSSDNLQDRGHPNIVKMLDFFEDREFYYLVMPRFGAGLDLFDRVESAPDGLGSFDIRSLLGQLSDALAFLHTNGIVHRDIKDENVILDGQGHCQLIDFGSAAHWRPGRKWDTFSGTLDYASPEILRGEMYSGKEQDVWALGVVGFVMICGETPFLSAEEAAVGLADGTKARDDLMARCGGERGAEGEEFDGGGRMADALDFVERCLELKVEDRPPAEALMEHRFVFGRDGWGGFKGWLRAWGGTIDIVS</sequence>
<protein>
    <submittedName>
        <fullName evidence="1">Uncharacterized protein</fullName>
    </submittedName>
</protein>
<reference evidence="1" key="1">
    <citation type="submission" date="2023-04" db="EMBL/GenBank/DDBJ databases">
        <title>Draft Genome sequencing of Naganishia species isolated from polar environments using Oxford Nanopore Technology.</title>
        <authorList>
            <person name="Leo P."/>
            <person name="Venkateswaran K."/>
        </authorList>
    </citation>
    <scope>NUCLEOTIDE SEQUENCE</scope>
    <source>
        <strain evidence="1">MNA-CCFEE 5423</strain>
    </source>
</reference>
<organism evidence="1 2">
    <name type="scientific">Naganishia friedmannii</name>
    <dbReference type="NCBI Taxonomy" id="89922"/>
    <lineage>
        <taxon>Eukaryota</taxon>
        <taxon>Fungi</taxon>
        <taxon>Dikarya</taxon>
        <taxon>Basidiomycota</taxon>
        <taxon>Agaricomycotina</taxon>
        <taxon>Tremellomycetes</taxon>
        <taxon>Filobasidiales</taxon>
        <taxon>Filobasidiaceae</taxon>
        <taxon>Naganishia</taxon>
    </lineage>
</organism>